<gene>
    <name evidence="4" type="ORF">EC973_001954</name>
</gene>
<dbReference type="GO" id="GO:1990234">
    <property type="term" value="C:transferase complex"/>
    <property type="evidence" value="ECO:0007669"/>
    <property type="project" value="UniProtKB-ARBA"/>
</dbReference>
<dbReference type="PRINTS" id="PR00320">
    <property type="entry name" value="GPROTEINBRPT"/>
</dbReference>
<proteinExistence type="predicted"/>
<evidence type="ECO:0000313" key="5">
    <source>
        <dbReference type="Proteomes" id="UP000605846"/>
    </source>
</evidence>
<organism evidence="4 5">
    <name type="scientific">Apophysomyces ossiformis</name>
    <dbReference type="NCBI Taxonomy" id="679940"/>
    <lineage>
        <taxon>Eukaryota</taxon>
        <taxon>Fungi</taxon>
        <taxon>Fungi incertae sedis</taxon>
        <taxon>Mucoromycota</taxon>
        <taxon>Mucoromycotina</taxon>
        <taxon>Mucoromycetes</taxon>
        <taxon>Mucorales</taxon>
        <taxon>Mucorineae</taxon>
        <taxon>Mucoraceae</taxon>
        <taxon>Apophysomyces</taxon>
    </lineage>
</organism>
<keyword evidence="5" id="KW-1185">Reference proteome</keyword>
<dbReference type="InterPro" id="IPR036322">
    <property type="entry name" value="WD40_repeat_dom_sf"/>
</dbReference>
<keyword evidence="1 3" id="KW-0853">WD repeat</keyword>
<feature type="repeat" description="WD" evidence="3">
    <location>
        <begin position="118"/>
        <end position="157"/>
    </location>
</feature>
<dbReference type="InterPro" id="IPR015943">
    <property type="entry name" value="WD40/YVTN_repeat-like_dom_sf"/>
</dbReference>
<dbReference type="EMBL" id="JABAYA010000015">
    <property type="protein sequence ID" value="KAF7730573.1"/>
    <property type="molecule type" value="Genomic_DNA"/>
</dbReference>
<dbReference type="OrthoDB" id="1932312at2759"/>
<evidence type="ECO:0000256" key="2">
    <source>
        <dbReference type="ARBA" id="ARBA00022737"/>
    </source>
</evidence>
<comment type="caution">
    <text evidence="4">The sequence shown here is derived from an EMBL/GenBank/DDBJ whole genome shotgun (WGS) entry which is preliminary data.</text>
</comment>
<dbReference type="PANTHER" id="PTHR22847">
    <property type="entry name" value="WD40 REPEAT PROTEIN"/>
    <property type="match status" value="1"/>
</dbReference>
<name>A0A8H7BYH0_9FUNG</name>
<reference evidence="4" key="1">
    <citation type="submission" date="2020-01" db="EMBL/GenBank/DDBJ databases">
        <title>Genome Sequencing of Three Apophysomyces-Like Fungal Strains Confirms a Novel Fungal Genus in the Mucoromycota with divergent Burkholderia-like Endosymbiotic Bacteria.</title>
        <authorList>
            <person name="Stajich J.E."/>
            <person name="Macias A.M."/>
            <person name="Carter-House D."/>
            <person name="Lovett B."/>
            <person name="Kasson L.R."/>
            <person name="Berry K."/>
            <person name="Grigoriev I."/>
            <person name="Chang Y."/>
            <person name="Spatafora J."/>
            <person name="Kasson M.T."/>
        </authorList>
    </citation>
    <scope>NUCLEOTIDE SEQUENCE</scope>
    <source>
        <strain evidence="4">NRRL A-21654</strain>
    </source>
</reference>
<dbReference type="Gene3D" id="2.130.10.10">
    <property type="entry name" value="YVTN repeat-like/Quinoprotein amine dehydrogenase"/>
    <property type="match status" value="1"/>
</dbReference>
<accession>A0A8H7BYH0</accession>
<dbReference type="InterPro" id="IPR001680">
    <property type="entry name" value="WD40_rpt"/>
</dbReference>
<dbReference type="SMART" id="SM00320">
    <property type="entry name" value="WD40"/>
    <property type="match status" value="4"/>
</dbReference>
<dbReference type="InterPro" id="IPR019775">
    <property type="entry name" value="WD40_repeat_CS"/>
</dbReference>
<dbReference type="Pfam" id="PF00400">
    <property type="entry name" value="WD40"/>
    <property type="match status" value="2"/>
</dbReference>
<dbReference type="PROSITE" id="PS50294">
    <property type="entry name" value="WD_REPEATS_REGION"/>
    <property type="match status" value="2"/>
</dbReference>
<dbReference type="Proteomes" id="UP000605846">
    <property type="component" value="Unassembled WGS sequence"/>
</dbReference>
<dbReference type="SUPFAM" id="SSF50978">
    <property type="entry name" value="WD40 repeat-like"/>
    <property type="match status" value="1"/>
</dbReference>
<dbReference type="PROSITE" id="PS50082">
    <property type="entry name" value="WD_REPEATS_2"/>
    <property type="match status" value="2"/>
</dbReference>
<feature type="repeat" description="WD" evidence="3">
    <location>
        <begin position="73"/>
        <end position="105"/>
    </location>
</feature>
<dbReference type="AlphaFoldDB" id="A0A8H7BYH0"/>
<evidence type="ECO:0000256" key="3">
    <source>
        <dbReference type="PROSITE-ProRule" id="PRU00221"/>
    </source>
</evidence>
<keyword evidence="2" id="KW-0677">Repeat</keyword>
<protein>
    <submittedName>
        <fullName evidence="4">Uncharacterized protein</fullName>
    </submittedName>
</protein>
<dbReference type="InterPro" id="IPR020472">
    <property type="entry name" value="WD40_PAC1"/>
</dbReference>
<dbReference type="PANTHER" id="PTHR22847:SF637">
    <property type="entry name" value="WD REPEAT DOMAIN 5B"/>
    <property type="match status" value="1"/>
</dbReference>
<evidence type="ECO:0000313" key="4">
    <source>
        <dbReference type="EMBL" id="KAF7730573.1"/>
    </source>
</evidence>
<evidence type="ECO:0000256" key="1">
    <source>
        <dbReference type="ARBA" id="ARBA00022574"/>
    </source>
</evidence>
<sequence>MVSKIPSSIHLEMATEDDIFDANSLSCGTLPYTHCIAVPGTCVLLGCRRDDPERGRLWVMVKCQGRVRILNRLRGHHDLISSMVATDRRVITASLDSTIKIWDISDEGIPTVSLRKELHGHVGWVHALAVEKSTLVSGGSDDSVRVWCLEKGKQIRIYRGFYEAYGFGVLSVSIHQGRIGIGSVFGPFYILDMNGKILLSLEEKLTHSYHLRYEQDLHQMHASTIRILSETIVISSRLNNELCVWDKHGQWLGTLNIGGNLHQVEIDESEHIMMATTCEGCVKLWDFTLKPRLSLQNHQPRRLLQGGAGGTRVGEGSVWVKHADQLNYMW</sequence>
<dbReference type="PROSITE" id="PS00678">
    <property type="entry name" value="WD_REPEATS_1"/>
    <property type="match status" value="1"/>
</dbReference>